<dbReference type="Proteomes" id="UP000532440">
    <property type="component" value="Unassembled WGS sequence"/>
</dbReference>
<accession>A0A7W8M6M0</accession>
<dbReference type="PANTHER" id="PTHR45947">
    <property type="entry name" value="SULFOQUINOVOSYL TRANSFERASE SQD2"/>
    <property type="match status" value="1"/>
</dbReference>
<keyword evidence="2" id="KW-0808">Transferase</keyword>
<dbReference type="InterPro" id="IPR017522">
    <property type="entry name" value="Sugar_tfrase_PEP-CTERM_Stp2"/>
</dbReference>
<protein>
    <submittedName>
        <fullName evidence="2">Sugar transferase (PEP-CTERM/EpsH1 system associated)</fullName>
    </submittedName>
</protein>
<dbReference type="RefSeq" id="WP_183963122.1">
    <property type="nucleotide sequence ID" value="NZ_BAABEW010000003.1"/>
</dbReference>
<evidence type="ECO:0000313" key="2">
    <source>
        <dbReference type="EMBL" id="MBB5270041.1"/>
    </source>
</evidence>
<dbReference type="Pfam" id="PF13439">
    <property type="entry name" value="Glyco_transf_4"/>
    <property type="match status" value="1"/>
</dbReference>
<sequence length="407" mass="43860">MPGDRAGAAARPLIAHVVHRFDVGGMENGLVNLINRLPAEFADHCVIALTEANPGFAARIRRPGVRIHELHRPAGQTARIFPRLYRLLRSLRPAVFHTRNAGTLETQLVAWAARVPVRIHGEHGWDMADLAGANRKLLTMRRVMRHFVHHQIALSSPTASYLTERVGVPAVRVTNICNGVDTARFTPPQDRTAVRARLAPQALPAEAFVVGAVGRLSGVKNLPMLVEAFAKVAGRNEDFARQARLVLVGDGPERQALAGRIAGLQLAQHTLLAGAQDNVPEWLQALDLLCLPSLAEGISNAILEAMASGLPVLATAVGGNPELVEDGRTGRLVPSQDTAALADRIEAYFTDRATLAAHGAAARRLAVTKFSLDTMVNAYHRVYVEQLIRAGVLPARAAQRADPGLHT</sequence>
<dbReference type="EMBL" id="JACHGB010000001">
    <property type="protein sequence ID" value="MBB5270041.1"/>
    <property type="molecule type" value="Genomic_DNA"/>
</dbReference>
<gene>
    <name evidence="2" type="ORF">HNQ70_000025</name>
</gene>
<name>A0A7W8M6M0_9BURK</name>
<dbReference type="PANTHER" id="PTHR45947:SF3">
    <property type="entry name" value="SULFOQUINOVOSYL TRANSFERASE SQD2"/>
    <property type="match status" value="1"/>
</dbReference>
<evidence type="ECO:0000259" key="1">
    <source>
        <dbReference type="Pfam" id="PF13439"/>
    </source>
</evidence>
<dbReference type="Pfam" id="PF13692">
    <property type="entry name" value="Glyco_trans_1_4"/>
    <property type="match status" value="1"/>
</dbReference>
<dbReference type="GO" id="GO:0016758">
    <property type="term" value="F:hexosyltransferase activity"/>
    <property type="evidence" value="ECO:0007669"/>
    <property type="project" value="TreeGrafter"/>
</dbReference>
<proteinExistence type="predicted"/>
<dbReference type="InterPro" id="IPR028098">
    <property type="entry name" value="Glyco_trans_4-like_N"/>
</dbReference>
<comment type="caution">
    <text evidence="2">The sequence shown here is derived from an EMBL/GenBank/DDBJ whole genome shotgun (WGS) entry which is preliminary data.</text>
</comment>
<dbReference type="AlphaFoldDB" id="A0A7W8M6M0"/>
<feature type="domain" description="Glycosyltransferase subfamily 4-like N-terminal" evidence="1">
    <location>
        <begin position="23"/>
        <end position="184"/>
    </location>
</feature>
<evidence type="ECO:0000313" key="3">
    <source>
        <dbReference type="Proteomes" id="UP000532440"/>
    </source>
</evidence>
<organism evidence="2 3">
    <name type="scientific">Quisquiliibacterium transsilvanicum</name>
    <dbReference type="NCBI Taxonomy" id="1549638"/>
    <lineage>
        <taxon>Bacteria</taxon>
        <taxon>Pseudomonadati</taxon>
        <taxon>Pseudomonadota</taxon>
        <taxon>Betaproteobacteria</taxon>
        <taxon>Burkholderiales</taxon>
        <taxon>Burkholderiaceae</taxon>
        <taxon>Quisquiliibacterium</taxon>
    </lineage>
</organism>
<keyword evidence="3" id="KW-1185">Reference proteome</keyword>
<dbReference type="Gene3D" id="3.40.50.2000">
    <property type="entry name" value="Glycogen Phosphorylase B"/>
    <property type="match status" value="2"/>
</dbReference>
<dbReference type="InterPro" id="IPR050194">
    <property type="entry name" value="Glycosyltransferase_grp1"/>
</dbReference>
<reference evidence="2 3" key="1">
    <citation type="submission" date="2020-08" db="EMBL/GenBank/DDBJ databases">
        <title>Genomic Encyclopedia of Type Strains, Phase IV (KMG-IV): sequencing the most valuable type-strain genomes for metagenomic binning, comparative biology and taxonomic classification.</title>
        <authorList>
            <person name="Goeker M."/>
        </authorList>
    </citation>
    <scope>NUCLEOTIDE SEQUENCE [LARGE SCALE GENOMIC DNA]</scope>
    <source>
        <strain evidence="2 3">DSM 29781</strain>
    </source>
</reference>
<dbReference type="SUPFAM" id="SSF53756">
    <property type="entry name" value="UDP-Glycosyltransferase/glycogen phosphorylase"/>
    <property type="match status" value="1"/>
</dbReference>
<dbReference type="NCBIfam" id="TIGR03088">
    <property type="entry name" value="stp2"/>
    <property type="match status" value="1"/>
</dbReference>